<keyword evidence="2" id="KW-0378">Hydrolase</keyword>
<dbReference type="GO" id="GO:0008782">
    <property type="term" value="F:adenosylhomocysteine nucleosidase activity"/>
    <property type="evidence" value="ECO:0007669"/>
    <property type="project" value="UniProtKB-EC"/>
</dbReference>
<keyword evidence="2" id="KW-0326">Glycosidase</keyword>
<sequence>MSKLTQYGDVKALFVMAADAEYGPHLQNRFTPLITGVGPVEGAVVTTAALSEMKVADTLPDVVISLGSAGSAKLRKTDVFQITEVGYRDMDASPLGFEKGVTPFLDMPATLSLPLRVSNVPEATLSTGANIVHGAAYDAIDADMVDMETFAILRVCHRFDLPLIALRGVSDGDAELSEVSDWTEYLHIIDEKLAGIVDGIGDALSKGVEWPGYGALTAPIRL</sequence>
<dbReference type="NCBIfam" id="TIGR01705">
    <property type="entry name" value="MTA_SAH-nuc-hyp"/>
    <property type="match status" value="1"/>
</dbReference>
<dbReference type="SUPFAM" id="SSF53167">
    <property type="entry name" value="Purine and uridine phosphorylases"/>
    <property type="match status" value="1"/>
</dbReference>
<dbReference type="PANTHER" id="PTHR46832">
    <property type="entry name" value="5'-METHYLTHIOADENOSINE/S-ADENOSYLHOMOCYSTEINE NUCLEOSIDASE"/>
    <property type="match status" value="1"/>
</dbReference>
<proteinExistence type="predicted"/>
<gene>
    <name evidence="2" type="ORF">O2N63_02770</name>
</gene>
<keyword evidence="3" id="KW-1185">Reference proteome</keyword>
<dbReference type="InterPro" id="IPR000845">
    <property type="entry name" value="Nucleoside_phosphorylase_d"/>
</dbReference>
<evidence type="ECO:0000313" key="3">
    <source>
        <dbReference type="Proteomes" id="UP001528040"/>
    </source>
</evidence>
<dbReference type="Gene3D" id="3.40.50.1580">
    <property type="entry name" value="Nucleoside phosphorylase domain"/>
    <property type="match status" value="1"/>
</dbReference>
<dbReference type="EC" id="3.2.2.9" evidence="2"/>
<comment type="caution">
    <text evidence="2">The sequence shown here is derived from an EMBL/GenBank/DDBJ whole genome shotgun (WGS) entry which is preliminary data.</text>
</comment>
<evidence type="ECO:0000259" key="1">
    <source>
        <dbReference type="Pfam" id="PF01048"/>
    </source>
</evidence>
<dbReference type="Pfam" id="PF01048">
    <property type="entry name" value="PNP_UDP_1"/>
    <property type="match status" value="1"/>
</dbReference>
<dbReference type="EC" id="3.2.2.16" evidence="2"/>
<dbReference type="RefSeq" id="WP_271052586.1">
    <property type="nucleotide sequence ID" value="NZ_JAQIIO010000001.1"/>
</dbReference>
<organism evidence="2 3">
    <name type="scientific">Aliiroseovarius salicola</name>
    <dbReference type="NCBI Taxonomy" id="3009082"/>
    <lineage>
        <taxon>Bacteria</taxon>
        <taxon>Pseudomonadati</taxon>
        <taxon>Pseudomonadota</taxon>
        <taxon>Alphaproteobacteria</taxon>
        <taxon>Rhodobacterales</taxon>
        <taxon>Paracoccaceae</taxon>
        <taxon>Aliiroseovarius</taxon>
    </lineage>
</organism>
<dbReference type="Proteomes" id="UP001528040">
    <property type="component" value="Unassembled WGS sequence"/>
</dbReference>
<dbReference type="PANTHER" id="PTHR46832:SF1">
    <property type="entry name" value="5'-METHYLTHIOADENOSINE_S-ADENOSYLHOMOCYSTEINE NUCLEOSIDASE"/>
    <property type="match status" value="1"/>
</dbReference>
<dbReference type="InterPro" id="IPR010050">
    <property type="entry name" value="MTA_SAH_nuc_hyp"/>
</dbReference>
<reference evidence="2 3" key="1">
    <citation type="submission" date="2023-01" db="EMBL/GenBank/DDBJ databases">
        <authorList>
            <person name="Yoon J.-W."/>
        </authorList>
    </citation>
    <scope>NUCLEOTIDE SEQUENCE [LARGE SCALE GENOMIC DNA]</scope>
    <source>
        <strain evidence="2 3">KMU-50</strain>
    </source>
</reference>
<dbReference type="GO" id="GO:0008930">
    <property type="term" value="F:methylthioadenosine nucleosidase activity"/>
    <property type="evidence" value="ECO:0007669"/>
    <property type="project" value="UniProtKB-EC"/>
</dbReference>
<evidence type="ECO:0000313" key="2">
    <source>
        <dbReference type="EMBL" id="MDA5092999.1"/>
    </source>
</evidence>
<name>A0ABT4VXM1_9RHOB</name>
<protein>
    <submittedName>
        <fullName evidence="2">5'-methylthioadenosine/S-adenosylhomocysteine nucleosidase</fullName>
        <ecNumber evidence="2">3.2.2.16</ecNumber>
        <ecNumber evidence="2">3.2.2.9</ecNumber>
    </submittedName>
</protein>
<feature type="domain" description="Nucleoside phosphorylase" evidence="1">
    <location>
        <begin position="35"/>
        <end position="197"/>
    </location>
</feature>
<dbReference type="InterPro" id="IPR035994">
    <property type="entry name" value="Nucleoside_phosphorylase_sf"/>
</dbReference>
<accession>A0ABT4VXM1</accession>
<dbReference type="EMBL" id="JAQIIO010000001">
    <property type="protein sequence ID" value="MDA5092999.1"/>
    <property type="molecule type" value="Genomic_DNA"/>
</dbReference>